<evidence type="ECO:0000313" key="1">
    <source>
        <dbReference type="EMBL" id="PWF24686.1"/>
    </source>
</evidence>
<accession>A0A2V1K0G6</accession>
<organism evidence="1 2">
    <name type="scientific">Corticimicrobacter populi</name>
    <dbReference type="NCBI Taxonomy" id="2175229"/>
    <lineage>
        <taxon>Bacteria</taxon>
        <taxon>Pseudomonadati</taxon>
        <taxon>Pseudomonadota</taxon>
        <taxon>Betaproteobacteria</taxon>
        <taxon>Burkholderiales</taxon>
        <taxon>Alcaligenaceae</taxon>
        <taxon>Corticimicrobacter</taxon>
    </lineage>
</organism>
<dbReference type="RefSeq" id="WP_109060091.1">
    <property type="nucleotide sequence ID" value="NZ_QETA01000001.1"/>
</dbReference>
<dbReference type="AlphaFoldDB" id="A0A2V1K0G6"/>
<evidence type="ECO:0000313" key="2">
    <source>
        <dbReference type="Proteomes" id="UP000245212"/>
    </source>
</evidence>
<dbReference type="Pfam" id="PF15593">
    <property type="entry name" value="Imm42"/>
    <property type="match status" value="1"/>
</dbReference>
<keyword evidence="2" id="KW-1185">Reference proteome</keyword>
<dbReference type="EMBL" id="QETA01000001">
    <property type="protein sequence ID" value="PWF24686.1"/>
    <property type="molecule type" value="Genomic_DNA"/>
</dbReference>
<gene>
    <name evidence="1" type="ORF">DD235_00345</name>
</gene>
<reference evidence="2" key="1">
    <citation type="submission" date="2018-05" db="EMBL/GenBank/DDBJ databases">
        <authorList>
            <person name="Li Y."/>
        </authorList>
    </citation>
    <scope>NUCLEOTIDE SEQUENCE [LARGE SCALE GENOMIC DNA]</scope>
    <source>
        <strain evidence="2">3d-2-2</strain>
    </source>
</reference>
<comment type="caution">
    <text evidence="1">The sequence shown here is derived from an EMBL/GenBank/DDBJ whole genome shotgun (WGS) entry which is preliminary data.</text>
</comment>
<dbReference type="InterPro" id="IPR028958">
    <property type="entry name" value="Imm42"/>
</dbReference>
<protein>
    <submittedName>
        <fullName evidence="1">Uncharacterized protein</fullName>
    </submittedName>
</protein>
<dbReference type="Proteomes" id="UP000245212">
    <property type="component" value="Unassembled WGS sequence"/>
</dbReference>
<proteinExistence type="predicted"/>
<name>A0A2V1K0G6_9BURK</name>
<sequence length="156" mass="17687">MIFGDPFCFSIQFDHVADWNPPDDGFWKNGMVSIYLGGKRVFDVVDSIELRCAFDFYKAELDFSGVDLGECDLSSREVYENVVGHFFGDGRDLVDGVFYITWNALNDFGFFLCFMKSCGKDRFVWSADEGKTVHEILLPSGSLSRVSEELSKFSGF</sequence>